<organism evidence="1">
    <name type="scientific">marine metagenome</name>
    <dbReference type="NCBI Taxonomy" id="408172"/>
    <lineage>
        <taxon>unclassified sequences</taxon>
        <taxon>metagenomes</taxon>
        <taxon>ecological metagenomes</taxon>
    </lineage>
</organism>
<gene>
    <name evidence="1" type="ORF">METZ01_LOCUS106845</name>
</gene>
<protein>
    <submittedName>
        <fullName evidence="1">Uncharacterized protein</fullName>
    </submittedName>
</protein>
<dbReference type="Gene3D" id="3.30.429.10">
    <property type="entry name" value="Macrophage Migration Inhibitory Factor"/>
    <property type="match status" value="1"/>
</dbReference>
<evidence type="ECO:0000313" key="1">
    <source>
        <dbReference type="EMBL" id="SVA53991.1"/>
    </source>
</evidence>
<accession>A0A381WNX6</accession>
<dbReference type="AlphaFoldDB" id="A0A381WNX6"/>
<proteinExistence type="predicted"/>
<dbReference type="EMBL" id="UINC01012353">
    <property type="protein sequence ID" value="SVA53991.1"/>
    <property type="molecule type" value="Genomic_DNA"/>
</dbReference>
<dbReference type="SUPFAM" id="SSF55331">
    <property type="entry name" value="Tautomerase/MIF"/>
    <property type="match status" value="1"/>
</dbReference>
<name>A0A381WNX6_9ZZZZ</name>
<dbReference type="InterPro" id="IPR014347">
    <property type="entry name" value="Tautomerase/MIF_sf"/>
</dbReference>
<sequence>MPFYRCLIPKGSLDYDQRSEIATAFTDVHCGISAAPRNFVHVAFIEVEKGNTVSDTHGAGNLEYDTPYFIAGGNRAGRPPEVRAQILDGLIGRFCEIASVSRNDVSGHISEAPASWTMEDGEILPEPGEEPAEWYVHDAVAI</sequence>
<reference evidence="1" key="1">
    <citation type="submission" date="2018-05" db="EMBL/GenBank/DDBJ databases">
        <authorList>
            <person name="Lanie J.A."/>
            <person name="Ng W.-L."/>
            <person name="Kazmierczak K.M."/>
            <person name="Andrzejewski T.M."/>
            <person name="Davidsen T.M."/>
            <person name="Wayne K.J."/>
            <person name="Tettelin H."/>
            <person name="Glass J.I."/>
            <person name="Rusch D."/>
            <person name="Podicherti R."/>
            <person name="Tsui H.-C.T."/>
            <person name="Winkler M.E."/>
        </authorList>
    </citation>
    <scope>NUCLEOTIDE SEQUENCE</scope>
</reference>